<reference evidence="2 3" key="1">
    <citation type="submission" date="2019-11" db="EMBL/GenBank/DDBJ databases">
        <title>Gracilibacillus salitolerans sp. nov., a moderate halophile isolated from a saline soil in northwest China.</title>
        <authorList>
            <person name="Gan L."/>
        </authorList>
    </citation>
    <scope>NUCLEOTIDE SEQUENCE [LARGE SCALE GENOMIC DNA]</scope>
    <source>
        <strain evidence="2 3">SCU50</strain>
    </source>
</reference>
<proteinExistence type="predicted"/>
<dbReference type="PROSITE" id="PS51257">
    <property type="entry name" value="PROKAR_LIPOPROTEIN"/>
    <property type="match status" value="1"/>
</dbReference>
<evidence type="ECO:0000313" key="3">
    <source>
        <dbReference type="Proteomes" id="UP000339690"/>
    </source>
</evidence>
<dbReference type="KEGG" id="grc:GI584_16525"/>
<sequence>MLNREWFILLFILFFITACSADKQPKLIEEQPNSSSETKNKDQSDITEIAEEQEVIAENLNVPWAIETADDTFYLTERPGSIVKIENGQVERQNVELEKELATAAEAGLLGFVFDQDFSESNLAYAYYTYKDDTGQFNRIVRLRLDDDTWTEEEVLLDKIPSGAYHHGGRLKIGPDHKLYATAGDASDAEIAQQNESLGGKILRMNLDGSIPADNPFEDSYVYSLGHRNPQGLTWDKDGTLYASEHGNSANDEVNKLEAGQNYGWPIIEGKEEQQGMITPLFTSGADTTWAPSGIDYHDGKLYVATLRGEAVIEFDLETGDQKEVVSELGRVRDVLIKDNNLYIITNNTDGRGNPEEDDDILYKVSLSDID</sequence>
<dbReference type="InterPro" id="IPR011041">
    <property type="entry name" value="Quinoprot_gluc/sorb_DH_b-prop"/>
</dbReference>
<dbReference type="InterPro" id="IPR012938">
    <property type="entry name" value="Glc/Sorbosone_DH"/>
</dbReference>
<dbReference type="PANTHER" id="PTHR19328:SF13">
    <property type="entry name" value="HIPL1 PROTEIN"/>
    <property type="match status" value="1"/>
</dbReference>
<dbReference type="PANTHER" id="PTHR19328">
    <property type="entry name" value="HEDGEHOG-INTERACTING PROTEIN"/>
    <property type="match status" value="1"/>
</dbReference>
<gene>
    <name evidence="2" type="ORF">GI584_16525</name>
</gene>
<organism evidence="2 3">
    <name type="scientific">Gracilibacillus salitolerans</name>
    <dbReference type="NCBI Taxonomy" id="2663022"/>
    <lineage>
        <taxon>Bacteria</taxon>
        <taxon>Bacillati</taxon>
        <taxon>Bacillota</taxon>
        <taxon>Bacilli</taxon>
        <taxon>Bacillales</taxon>
        <taxon>Bacillaceae</taxon>
        <taxon>Gracilibacillus</taxon>
    </lineage>
</organism>
<dbReference type="AlphaFoldDB" id="A0A5Q2TNG7"/>
<dbReference type="Gene3D" id="2.120.10.30">
    <property type="entry name" value="TolB, C-terminal domain"/>
    <property type="match status" value="1"/>
</dbReference>
<dbReference type="EMBL" id="CP045915">
    <property type="protein sequence ID" value="QGH35553.1"/>
    <property type="molecule type" value="Genomic_DNA"/>
</dbReference>
<name>A0A5Q2TNG7_9BACI</name>
<evidence type="ECO:0000313" key="2">
    <source>
        <dbReference type="EMBL" id="QGH35553.1"/>
    </source>
</evidence>
<keyword evidence="3" id="KW-1185">Reference proteome</keyword>
<protein>
    <submittedName>
        <fullName evidence="2">Quinoprotein glucose dehydrogenase</fullName>
    </submittedName>
</protein>
<dbReference type="SUPFAM" id="SSF50952">
    <property type="entry name" value="Soluble quinoprotein glucose dehydrogenase"/>
    <property type="match status" value="1"/>
</dbReference>
<dbReference type="Pfam" id="PF07995">
    <property type="entry name" value="GSDH"/>
    <property type="match status" value="1"/>
</dbReference>
<feature type="domain" description="Glucose/Sorbosone dehydrogenase" evidence="1">
    <location>
        <begin position="60"/>
        <end position="352"/>
    </location>
</feature>
<dbReference type="InterPro" id="IPR011042">
    <property type="entry name" value="6-blade_b-propeller_TolB-like"/>
</dbReference>
<accession>A0A5Q2TNG7</accession>
<dbReference type="RefSeq" id="WP_153791897.1">
    <property type="nucleotide sequence ID" value="NZ_CP045915.1"/>
</dbReference>
<evidence type="ECO:0000259" key="1">
    <source>
        <dbReference type="Pfam" id="PF07995"/>
    </source>
</evidence>
<dbReference type="Proteomes" id="UP000339690">
    <property type="component" value="Chromosome"/>
</dbReference>